<dbReference type="EMBL" id="CAJNOR010000170">
    <property type="protein sequence ID" value="CAF0825933.1"/>
    <property type="molecule type" value="Genomic_DNA"/>
</dbReference>
<evidence type="ECO:0000313" key="8">
    <source>
        <dbReference type="Proteomes" id="UP000663828"/>
    </source>
</evidence>
<dbReference type="GO" id="GO:0048255">
    <property type="term" value="P:mRNA stabilization"/>
    <property type="evidence" value="ECO:0007669"/>
    <property type="project" value="TreeGrafter"/>
</dbReference>
<reference evidence="7" key="1">
    <citation type="submission" date="2021-02" db="EMBL/GenBank/DDBJ databases">
        <authorList>
            <person name="Nowell W R."/>
        </authorList>
    </citation>
    <scope>NUCLEOTIDE SEQUENCE</scope>
</reference>
<organism evidence="7 8">
    <name type="scientific">Adineta ricciae</name>
    <name type="common">Rotifer</name>
    <dbReference type="NCBI Taxonomy" id="249248"/>
    <lineage>
        <taxon>Eukaryota</taxon>
        <taxon>Metazoa</taxon>
        <taxon>Spiralia</taxon>
        <taxon>Gnathifera</taxon>
        <taxon>Rotifera</taxon>
        <taxon>Eurotatoria</taxon>
        <taxon>Bdelloidea</taxon>
        <taxon>Adinetida</taxon>
        <taxon>Adinetidae</taxon>
        <taxon>Adineta</taxon>
    </lineage>
</organism>
<comment type="caution">
    <text evidence="7">The sequence shown here is derived from an EMBL/GenBank/DDBJ whole genome shotgun (WGS) entry which is preliminary data.</text>
</comment>
<accession>A0A813UN06</accession>
<dbReference type="Pfam" id="PF07984">
    <property type="entry name" value="NTP_transf_7"/>
    <property type="match status" value="2"/>
</dbReference>
<dbReference type="PANTHER" id="PTHR12974">
    <property type="entry name" value="PRION-LIKE- Q/N-RICH -DOMAIN-BEARING PROTEIN PROTEIN 44"/>
    <property type="match status" value="1"/>
</dbReference>
<evidence type="ECO:0000256" key="5">
    <source>
        <dbReference type="SAM" id="MobiDB-lite"/>
    </source>
</evidence>
<keyword evidence="3" id="KW-0808">Transferase</keyword>
<dbReference type="EMBL" id="CAJNOJ010000017">
    <property type="protein sequence ID" value="CAF0824835.1"/>
    <property type="molecule type" value="Genomic_DNA"/>
</dbReference>
<dbReference type="PANTHER" id="PTHR12974:SF36">
    <property type="entry name" value="POLYNUCLEOTIDE ADENYLYLTRANSFERASE"/>
    <property type="match status" value="1"/>
</dbReference>
<feature type="compositionally biased region" description="Polar residues" evidence="5">
    <location>
        <begin position="668"/>
        <end position="694"/>
    </location>
</feature>
<dbReference type="EC" id="2.7.7.19" evidence="2"/>
<sequence length="701" mass="79944">MHVSNVSLNSNNNSSKVYLTCEQIEKLKHVLDRPIPVCSSSPSTFPTLNLTPRYFLRQVLWKLKENSIDISSIRLNGGAASYVLVNDPKFAYRDIDILIYINTPLSSEQKTSLFSSNNEAYSCDVWTIIKYIICSCLIEHIASTTSSSQQYTHHYLSTVLDTYTNKNIKISSKQDSWALLSLQNNCGQNLELKFVEHIKRQWQFSVDSFQINLESLLYEKHGSQQSNRQLSNGYKCPSISSITKTIKTKSLVIDAINGLTIIKKESDEQDDLNETKSNNEKVNLQLTSTSPLQFGFFTPSSSPPDTIEEESNREFQTLATITTIATLNNHTATHESRSRLSKSSVSTLNDDSIDSTLQFHLSLNDDIDDGIVCDADDSANEDDDQVFRTPVDANSTPSSPATITATDMPSSLSSSSSSSSASSSHIEVYSVYIDVHQALDHLYNKLIATIAPETMRGGGLLKYCYLLAQNYKVHDQADMLRMQLYMCSRFFIDYKSIPEQIHVITLYVSTHILLIPIANYEQSMNSSTQRRTQNSKSSEDQNTVDSVRLCLLFFDHLSTVIRQSTVCLTHHDKEATLMMIEQLKHCYHYNYEHLFAGDTYHQQRYHSYQNHNYHHQHRHVQHCSSSSSNSSRSSSPSSSSSNSYKFFRHNNNQRYQNSHHRHHNNQRTATSYHPTTRSYSNQFQSNQLPLSNHYQQRRHQL</sequence>
<evidence type="ECO:0000313" key="6">
    <source>
        <dbReference type="EMBL" id="CAF0824835.1"/>
    </source>
</evidence>
<comment type="catalytic activity">
    <reaction evidence="4">
        <text>RNA(n) + ATP = RNA(n)-3'-adenine ribonucleotide + diphosphate</text>
        <dbReference type="Rhea" id="RHEA:11332"/>
        <dbReference type="Rhea" id="RHEA-COMP:14527"/>
        <dbReference type="Rhea" id="RHEA-COMP:17347"/>
        <dbReference type="ChEBI" id="CHEBI:30616"/>
        <dbReference type="ChEBI" id="CHEBI:33019"/>
        <dbReference type="ChEBI" id="CHEBI:140395"/>
        <dbReference type="ChEBI" id="CHEBI:173115"/>
        <dbReference type="EC" id="2.7.7.19"/>
    </reaction>
    <physiologicalReaction direction="left-to-right" evidence="4">
        <dbReference type="Rhea" id="RHEA:11333"/>
    </physiologicalReaction>
</comment>
<proteinExistence type="inferred from homology"/>
<evidence type="ECO:0000256" key="2">
    <source>
        <dbReference type="ARBA" id="ARBA00012388"/>
    </source>
</evidence>
<dbReference type="Proteomes" id="UP000663852">
    <property type="component" value="Unassembled WGS sequence"/>
</dbReference>
<dbReference type="GO" id="GO:0003723">
    <property type="term" value="F:RNA binding"/>
    <property type="evidence" value="ECO:0007669"/>
    <property type="project" value="TreeGrafter"/>
</dbReference>
<keyword evidence="8" id="KW-1185">Reference proteome</keyword>
<feature type="region of interest" description="Disordered" evidence="5">
    <location>
        <begin position="614"/>
        <end position="701"/>
    </location>
</feature>
<protein>
    <recommendedName>
        <fullName evidence="2">polynucleotide adenylyltransferase</fullName>
        <ecNumber evidence="2">2.7.7.19</ecNumber>
    </recommendedName>
</protein>
<evidence type="ECO:0000256" key="4">
    <source>
        <dbReference type="ARBA" id="ARBA00047933"/>
    </source>
</evidence>
<dbReference type="OrthoDB" id="10044841at2759"/>
<evidence type="ECO:0000256" key="1">
    <source>
        <dbReference type="ARBA" id="ARBA00007631"/>
    </source>
</evidence>
<dbReference type="Proteomes" id="UP000663828">
    <property type="component" value="Unassembled WGS sequence"/>
</dbReference>
<evidence type="ECO:0000256" key="3">
    <source>
        <dbReference type="ARBA" id="ARBA00022679"/>
    </source>
</evidence>
<dbReference type="InterPro" id="IPR012937">
    <property type="entry name" value="TET5"/>
</dbReference>
<evidence type="ECO:0000313" key="7">
    <source>
        <dbReference type="EMBL" id="CAF0825933.1"/>
    </source>
</evidence>
<dbReference type="GO" id="GO:1990817">
    <property type="term" value="F:poly(A) RNA polymerase activity"/>
    <property type="evidence" value="ECO:0007669"/>
    <property type="project" value="UniProtKB-EC"/>
</dbReference>
<feature type="compositionally biased region" description="Low complexity" evidence="5">
    <location>
        <begin position="395"/>
        <end position="421"/>
    </location>
</feature>
<gene>
    <name evidence="6" type="ORF">EDS130_LOCUS6033</name>
    <name evidence="7" type="ORF">XAT740_LOCUS4206</name>
</gene>
<feature type="compositionally biased region" description="Low complexity" evidence="5">
    <location>
        <begin position="622"/>
        <end position="656"/>
    </location>
</feature>
<comment type="similarity">
    <text evidence="1">Belongs to the TENT family.</text>
</comment>
<dbReference type="AlphaFoldDB" id="A0A813UN06"/>
<dbReference type="SMART" id="SM01153">
    <property type="entry name" value="DUF1693"/>
    <property type="match status" value="1"/>
</dbReference>
<name>A0A813UN06_ADIRI</name>
<feature type="region of interest" description="Disordered" evidence="5">
    <location>
        <begin position="378"/>
        <end position="421"/>
    </location>
</feature>